<evidence type="ECO:0000313" key="3">
    <source>
        <dbReference type="Proteomes" id="UP000193926"/>
    </source>
</evidence>
<comment type="caution">
    <text evidence="2">The sequence shown here is derived from an EMBL/GenBank/DDBJ whole genome shotgun (WGS) entry which is preliminary data.</text>
</comment>
<reference evidence="2 3" key="1">
    <citation type="submission" date="2014-03" db="EMBL/GenBank/DDBJ databases">
        <title>The draft genome sequence of Marivita geojedonensis KCTC 23882.</title>
        <authorList>
            <person name="Lai Q."/>
            <person name="Shao Z."/>
        </authorList>
    </citation>
    <scope>NUCLEOTIDE SEQUENCE [LARGE SCALE GENOMIC DNA]</scope>
    <source>
        <strain evidence="2 3">DPG-138</strain>
    </source>
</reference>
<dbReference type="RefSeq" id="WP_233140064.1">
    <property type="nucleotide sequence ID" value="NZ_JFKC01000059.1"/>
</dbReference>
<proteinExistence type="predicted"/>
<protein>
    <submittedName>
        <fullName evidence="2">Uncharacterized protein</fullName>
    </submittedName>
</protein>
<accession>A0A1X4N758</accession>
<dbReference type="AlphaFoldDB" id="A0A1X4N758"/>
<feature type="compositionally biased region" description="Polar residues" evidence="1">
    <location>
        <begin position="11"/>
        <end position="20"/>
    </location>
</feature>
<keyword evidence="3" id="KW-1185">Reference proteome</keyword>
<feature type="region of interest" description="Disordered" evidence="1">
    <location>
        <begin position="1"/>
        <end position="22"/>
    </location>
</feature>
<evidence type="ECO:0000256" key="1">
    <source>
        <dbReference type="SAM" id="MobiDB-lite"/>
    </source>
</evidence>
<name>A0A1X4N758_9RHOB</name>
<dbReference type="Proteomes" id="UP000193926">
    <property type="component" value="Unassembled WGS sequence"/>
</dbReference>
<organism evidence="2 3">
    <name type="scientific">Marivita geojedonensis</name>
    <dbReference type="NCBI Taxonomy" id="1123756"/>
    <lineage>
        <taxon>Bacteria</taxon>
        <taxon>Pseudomonadati</taxon>
        <taxon>Pseudomonadota</taxon>
        <taxon>Alphaproteobacteria</taxon>
        <taxon>Rhodobacterales</taxon>
        <taxon>Roseobacteraceae</taxon>
        <taxon>Marivita</taxon>
    </lineage>
</organism>
<gene>
    <name evidence="2" type="ORF">MGEO_20825</name>
</gene>
<dbReference type="EMBL" id="JFKC01000059">
    <property type="protein sequence ID" value="OSQ42080.1"/>
    <property type="molecule type" value="Genomic_DNA"/>
</dbReference>
<sequence>PDPSEFDTFALPSNTSNGHSDMNKLLQSAKAGHKKYKTLNDKIENVQGYVDDAKKLQRFAVAVYKGGPGSSSEILELAYEGVSRLAQLLPAPSYVSKYLEFYQPGINALSELWRVKDEAELSLKWSSGLHEMEKNFCKGVDSIVSKYAYASEMVNKDGYVSSDLPDDLKMYLKAHSEYEAGMRDVRNAVRNVDWRKTLRAIETVDFHLEYAAGKHEYLMKQKKAVSMGVILAAKDIAAAHAHFAQTFARTREAGDKANKTMRKLTSSTNPAMSIGGSYVEGEMNWEIYKREVSDRITHGKPTAGLSNEDVQLILRGDWRDTSSYKHMSASMRKIRALAYDWSLWASWTANGKLLALY</sequence>
<feature type="non-terminal residue" evidence="2">
    <location>
        <position position="1"/>
    </location>
</feature>
<evidence type="ECO:0000313" key="2">
    <source>
        <dbReference type="EMBL" id="OSQ42080.1"/>
    </source>
</evidence>